<evidence type="ECO:0000313" key="3">
    <source>
        <dbReference type="Proteomes" id="UP000652755"/>
    </source>
</evidence>
<gene>
    <name evidence="2" type="ORF">H7U22_03080</name>
</gene>
<accession>A0ABR7KMT8</accession>
<keyword evidence="3" id="KW-1185">Reference proteome</keyword>
<proteinExistence type="predicted"/>
<organism evidence="2 3">
    <name type="scientific">Pedobacter fastidiosus</name>
    <dbReference type="NCBI Taxonomy" id="2765361"/>
    <lineage>
        <taxon>Bacteria</taxon>
        <taxon>Pseudomonadati</taxon>
        <taxon>Bacteroidota</taxon>
        <taxon>Sphingobacteriia</taxon>
        <taxon>Sphingobacteriales</taxon>
        <taxon>Sphingobacteriaceae</taxon>
        <taxon>Pedobacter</taxon>
    </lineage>
</organism>
<evidence type="ECO:0000259" key="1">
    <source>
        <dbReference type="Pfam" id="PF13619"/>
    </source>
</evidence>
<protein>
    <submittedName>
        <fullName evidence="2">KTSC domain-containing protein</fullName>
    </submittedName>
</protein>
<dbReference type="EMBL" id="JACRYL010000002">
    <property type="protein sequence ID" value="MBC6109397.1"/>
    <property type="molecule type" value="Genomic_DNA"/>
</dbReference>
<name>A0ABR7KMT8_9SPHI</name>
<evidence type="ECO:0000313" key="2">
    <source>
        <dbReference type="EMBL" id="MBC6109397.1"/>
    </source>
</evidence>
<dbReference type="Proteomes" id="UP000652755">
    <property type="component" value="Unassembled WGS sequence"/>
</dbReference>
<dbReference type="InterPro" id="IPR025309">
    <property type="entry name" value="KTSC_dom"/>
</dbReference>
<reference evidence="2 3" key="1">
    <citation type="submission" date="2020-08" db="EMBL/GenBank/DDBJ databases">
        <authorList>
            <person name="Sun Q."/>
            <person name="Inoue M."/>
        </authorList>
    </citation>
    <scope>NUCLEOTIDE SEQUENCE [LARGE SCALE GENOMIC DNA]</scope>
    <source>
        <strain evidence="2 3">CCM 8938</strain>
    </source>
</reference>
<dbReference type="Pfam" id="PF13619">
    <property type="entry name" value="KTSC"/>
    <property type="match status" value="1"/>
</dbReference>
<dbReference type="RefSeq" id="WP_187069874.1">
    <property type="nucleotide sequence ID" value="NZ_JACRYL010000002.1"/>
</dbReference>
<comment type="caution">
    <text evidence="2">The sequence shown here is derived from an EMBL/GenBank/DDBJ whole genome shotgun (WGS) entry which is preliminary data.</text>
</comment>
<sequence>MSSSVIDHFSYDVATKTLKITFLTGMVYLYKNVPNKTFEAMKTSISKGKYFNSMIKGNFKFKKLKFE</sequence>
<feature type="domain" description="KTSC" evidence="1">
    <location>
        <begin position="2"/>
        <end position="59"/>
    </location>
</feature>